<keyword evidence="2" id="KW-0547">Nucleotide-binding</keyword>
<evidence type="ECO:0000256" key="3">
    <source>
        <dbReference type="ARBA" id="ARBA00022840"/>
    </source>
</evidence>
<protein>
    <submittedName>
        <fullName evidence="8">Molecular chaperone</fullName>
    </submittedName>
    <submittedName>
        <fullName evidence="9">Type VII secretion-associated protein</fullName>
    </submittedName>
</protein>
<feature type="region of interest" description="Disordered" evidence="6">
    <location>
        <begin position="384"/>
        <end position="469"/>
    </location>
</feature>
<dbReference type="AlphaFoldDB" id="A0A154MCW4"/>
<keyword evidence="5" id="KW-0143">Chaperone</keyword>
<evidence type="ECO:0000256" key="1">
    <source>
        <dbReference type="ARBA" id="ARBA00007381"/>
    </source>
</evidence>
<dbReference type="Gene3D" id="3.90.640.10">
    <property type="entry name" value="Actin, Chain A, domain 4"/>
    <property type="match status" value="1"/>
</dbReference>
<dbReference type="Pfam" id="PF00012">
    <property type="entry name" value="HSP70"/>
    <property type="match status" value="1"/>
</dbReference>
<dbReference type="PANTHER" id="PTHR45639">
    <property type="entry name" value="HSC70CB, ISOFORM G-RELATED"/>
    <property type="match status" value="1"/>
</dbReference>
<keyword evidence="7" id="KW-0472">Membrane</keyword>
<feature type="compositionally biased region" description="Basic and acidic residues" evidence="6">
    <location>
        <begin position="458"/>
        <end position="467"/>
    </location>
</feature>
<dbReference type="GO" id="GO:0005524">
    <property type="term" value="F:ATP binding"/>
    <property type="evidence" value="ECO:0007669"/>
    <property type="project" value="UniProtKB-KW"/>
</dbReference>
<dbReference type="EMBL" id="LQCI01000034">
    <property type="protein sequence ID" value="KZB82083.1"/>
    <property type="molecule type" value="Genomic_DNA"/>
</dbReference>
<comment type="similarity">
    <text evidence="1">Belongs to the heat shock protein 70 family.</text>
</comment>
<evidence type="ECO:0000313" key="9">
    <source>
        <dbReference type="EMBL" id="OKA05845.1"/>
    </source>
</evidence>
<dbReference type="PRINTS" id="PR00301">
    <property type="entry name" value="HEATSHOCK70"/>
</dbReference>
<feature type="compositionally biased region" description="Pro residues" evidence="6">
    <location>
        <begin position="409"/>
        <end position="422"/>
    </location>
</feature>
<feature type="transmembrane region" description="Helical" evidence="7">
    <location>
        <begin position="474"/>
        <end position="494"/>
    </location>
</feature>
<dbReference type="OrthoDB" id="3333926at2"/>
<dbReference type="InterPro" id="IPR013126">
    <property type="entry name" value="Hsp_70_fam"/>
</dbReference>
<gene>
    <name evidence="9" type="ORF">ATP06_0221945</name>
    <name evidence="8" type="ORF">AVL48_09045</name>
</gene>
<dbReference type="SUPFAM" id="SSF53067">
    <property type="entry name" value="Actin-like ATPase domain"/>
    <property type="match status" value="2"/>
</dbReference>
<keyword evidence="4" id="KW-0346">Stress response</keyword>
<dbReference type="InterPro" id="IPR043129">
    <property type="entry name" value="ATPase_NBD"/>
</dbReference>
<dbReference type="InterPro" id="IPR023840">
    <property type="entry name" value="T7SS_Rv3446c"/>
</dbReference>
<proteinExistence type="inferred from homology"/>
<evidence type="ECO:0000313" key="10">
    <source>
        <dbReference type="Proteomes" id="UP000076321"/>
    </source>
</evidence>
<sequence length="647" mass="69340">MTVRVAVDFGTSSTCVVASINGREPQVVVVDGQPLMSSAVYAAPDGTLFVGQEAERQAAVDPSRYEPNPKRRIDEGDLLLGDNVLRVTDVVHAVLKRAVTEARRLAGDSEVELLVLTHPADWGATRTRLLRQAAGGLARQVALVPEPVAAAVYHAATFAPVDLNSERTVEFSGRPGDALAVLDLGGGTVDVSVVQRMPGSPADRSSPAKRAGFQVLATRGDPSFGGADVDQALLEHVGSLVSSVDPPEWRKLVEGRELTDRRRRRVLRQDVRGAKETLSRHAYTDVPMPPPFADAHVTREDLERLIAGPLGRAVELTVAAISDSGLRPKQLTAIFLVGGSSRIPMVSRLVHERTGVVPTTLDQPETVVARGALRAVLIDPDRTGSLAGSAVSRAGGALAPSRPDAQRPSFPPGPHHPAPPPQSAFSPLNATRQGPPSPPMGHQRIAGQQPWRPGVPSPERKPAERGGKSKKTPWIIAAAVVAVAAVVGGVLFAVNSGEDEPEGRVLAQYDYRFIAPMDWTQTDDRVAQRQVVIHPSDSLTGDDLVVAQEYVMDYDATADRQKLVDQLGGEAESKPEQYSGFNASVSYGGKTVIYYRETKPRARVDWYVVAQGKIRVHIGCQYGTGSPFEQRVSAACEQVVKTMVVVH</sequence>
<evidence type="ECO:0000256" key="6">
    <source>
        <dbReference type="SAM" id="MobiDB-lite"/>
    </source>
</evidence>
<name>A0A154MCW4_9PSEU</name>
<accession>A0A154MCW4</accession>
<dbReference type="PROSITE" id="PS00329">
    <property type="entry name" value="HSP70_2"/>
    <property type="match status" value="1"/>
</dbReference>
<evidence type="ECO:0000313" key="8">
    <source>
        <dbReference type="EMBL" id="KZB82083.1"/>
    </source>
</evidence>
<dbReference type="PANTHER" id="PTHR45639:SF34">
    <property type="entry name" value="CHAPERONE PROTEIN DNAK"/>
    <property type="match status" value="1"/>
</dbReference>
<dbReference type="RefSeq" id="WP_061979937.1">
    <property type="nucleotide sequence ID" value="NZ_FOPQ01000001.1"/>
</dbReference>
<comment type="caution">
    <text evidence="8">The sequence shown here is derived from an EMBL/GenBank/DDBJ whole genome shotgun (WGS) entry which is preliminary data.</text>
</comment>
<dbReference type="InterPro" id="IPR018181">
    <property type="entry name" value="Heat_shock_70_CS"/>
</dbReference>
<dbReference type="PROSITE" id="PS01036">
    <property type="entry name" value="HSP70_3"/>
    <property type="match status" value="1"/>
</dbReference>
<reference evidence="9 11" key="2">
    <citation type="submission" date="2016-11" db="EMBL/GenBank/DDBJ databases">
        <title>Genome sequencing of Amycolatopsis regifaucium.</title>
        <authorList>
            <person name="Mayilraj S."/>
            <person name="Kaur N."/>
        </authorList>
    </citation>
    <scope>NUCLEOTIDE SEQUENCE [LARGE SCALE GENOMIC DNA]</scope>
    <source>
        <strain evidence="9 11">GY080</strain>
    </source>
</reference>
<keyword evidence="11" id="KW-1185">Reference proteome</keyword>
<organism evidence="8 10">
    <name type="scientific">Amycolatopsis regifaucium</name>
    <dbReference type="NCBI Taxonomy" id="546365"/>
    <lineage>
        <taxon>Bacteria</taxon>
        <taxon>Bacillati</taxon>
        <taxon>Actinomycetota</taxon>
        <taxon>Actinomycetes</taxon>
        <taxon>Pseudonocardiales</taxon>
        <taxon>Pseudonocardiaceae</taxon>
        <taxon>Amycolatopsis</taxon>
    </lineage>
</organism>
<evidence type="ECO:0000256" key="7">
    <source>
        <dbReference type="SAM" id="Phobius"/>
    </source>
</evidence>
<dbReference type="Gene3D" id="3.30.420.40">
    <property type="match status" value="2"/>
</dbReference>
<evidence type="ECO:0000256" key="4">
    <source>
        <dbReference type="ARBA" id="ARBA00023016"/>
    </source>
</evidence>
<dbReference type="Proteomes" id="UP000076321">
    <property type="component" value="Unassembled WGS sequence"/>
</dbReference>
<reference evidence="8 10" key="1">
    <citation type="submission" date="2015-12" db="EMBL/GenBank/DDBJ databases">
        <title>Amycolatopsis regifaucium genome sequencing and assembly.</title>
        <authorList>
            <person name="Mayilraj S."/>
        </authorList>
    </citation>
    <scope>NUCLEOTIDE SEQUENCE [LARGE SCALE GENOMIC DNA]</scope>
    <source>
        <strain evidence="8 10">GY080</strain>
    </source>
</reference>
<keyword evidence="7" id="KW-0812">Transmembrane</keyword>
<keyword evidence="7" id="KW-1133">Transmembrane helix</keyword>
<dbReference type="GO" id="GO:0030968">
    <property type="term" value="P:endoplasmic reticulum unfolded protein response"/>
    <property type="evidence" value="ECO:0007669"/>
    <property type="project" value="TreeGrafter"/>
</dbReference>
<dbReference type="Proteomes" id="UP000186883">
    <property type="component" value="Unassembled WGS sequence"/>
</dbReference>
<evidence type="ECO:0000313" key="11">
    <source>
        <dbReference type="Proteomes" id="UP000186883"/>
    </source>
</evidence>
<dbReference type="EMBL" id="LOBU02000015">
    <property type="protein sequence ID" value="OKA05845.1"/>
    <property type="molecule type" value="Genomic_DNA"/>
</dbReference>
<evidence type="ECO:0000256" key="2">
    <source>
        <dbReference type="ARBA" id="ARBA00022741"/>
    </source>
</evidence>
<evidence type="ECO:0000256" key="5">
    <source>
        <dbReference type="ARBA" id="ARBA00023186"/>
    </source>
</evidence>
<keyword evidence="3" id="KW-0067">ATP-binding</keyword>
<dbReference type="NCBIfam" id="TIGR03931">
    <property type="entry name" value="T7SS_Rv3446c"/>
    <property type="match status" value="1"/>
</dbReference>
<dbReference type="GO" id="GO:0140662">
    <property type="term" value="F:ATP-dependent protein folding chaperone"/>
    <property type="evidence" value="ECO:0007669"/>
    <property type="project" value="InterPro"/>
</dbReference>